<dbReference type="SUPFAM" id="SSF81606">
    <property type="entry name" value="PP2C-like"/>
    <property type="match status" value="1"/>
</dbReference>
<dbReference type="Pfam" id="PF00072">
    <property type="entry name" value="Response_reg"/>
    <property type="match status" value="1"/>
</dbReference>
<evidence type="ECO:0000256" key="2">
    <source>
        <dbReference type="ARBA" id="ARBA00023012"/>
    </source>
</evidence>
<dbReference type="AlphaFoldDB" id="A0A3B1A2C1"/>
<evidence type="ECO:0000313" key="4">
    <source>
        <dbReference type="EMBL" id="VAW98221.1"/>
    </source>
</evidence>
<dbReference type="Gene3D" id="3.60.40.10">
    <property type="entry name" value="PPM-type phosphatase domain"/>
    <property type="match status" value="1"/>
</dbReference>
<feature type="domain" description="Response regulatory" evidence="3">
    <location>
        <begin position="7"/>
        <end position="123"/>
    </location>
</feature>
<dbReference type="SMART" id="SM00448">
    <property type="entry name" value="REC"/>
    <property type="match status" value="1"/>
</dbReference>
<dbReference type="PANTHER" id="PTHR45339:SF1">
    <property type="entry name" value="HYBRID SIGNAL TRANSDUCTION HISTIDINE KINASE J"/>
    <property type="match status" value="1"/>
</dbReference>
<keyword evidence="1" id="KW-0597">Phosphoprotein</keyword>
<organism evidence="4">
    <name type="scientific">hydrothermal vent metagenome</name>
    <dbReference type="NCBI Taxonomy" id="652676"/>
    <lineage>
        <taxon>unclassified sequences</taxon>
        <taxon>metagenomes</taxon>
        <taxon>ecological metagenomes</taxon>
    </lineage>
</organism>
<dbReference type="SUPFAM" id="SSF52172">
    <property type="entry name" value="CheY-like"/>
    <property type="match status" value="1"/>
</dbReference>
<dbReference type="InterPro" id="IPR001789">
    <property type="entry name" value="Sig_transdc_resp-reg_receiver"/>
</dbReference>
<protein>
    <recommendedName>
        <fullName evidence="3">Response regulatory domain-containing protein</fullName>
    </recommendedName>
</protein>
<dbReference type="PROSITE" id="PS50110">
    <property type="entry name" value="RESPONSE_REGULATORY"/>
    <property type="match status" value="1"/>
</dbReference>
<dbReference type="Gene3D" id="3.40.50.2300">
    <property type="match status" value="1"/>
</dbReference>
<accession>A0A3B1A2C1</accession>
<dbReference type="GO" id="GO:0000160">
    <property type="term" value="P:phosphorelay signal transduction system"/>
    <property type="evidence" value="ECO:0007669"/>
    <property type="project" value="UniProtKB-KW"/>
</dbReference>
<evidence type="ECO:0000256" key="1">
    <source>
        <dbReference type="ARBA" id="ARBA00022553"/>
    </source>
</evidence>
<reference evidence="4" key="1">
    <citation type="submission" date="2018-06" db="EMBL/GenBank/DDBJ databases">
        <authorList>
            <person name="Zhirakovskaya E."/>
        </authorList>
    </citation>
    <scope>NUCLEOTIDE SEQUENCE</scope>
</reference>
<evidence type="ECO:0000259" key="3">
    <source>
        <dbReference type="PROSITE" id="PS50110"/>
    </source>
</evidence>
<dbReference type="PANTHER" id="PTHR45339">
    <property type="entry name" value="HYBRID SIGNAL TRANSDUCTION HISTIDINE KINASE J"/>
    <property type="match status" value="1"/>
</dbReference>
<gene>
    <name evidence="4" type="ORF">MNBD_GAMMA19-1434</name>
</gene>
<dbReference type="Pfam" id="PF07228">
    <property type="entry name" value="SpoIIE"/>
    <property type="match status" value="1"/>
</dbReference>
<dbReference type="InterPro" id="IPR001932">
    <property type="entry name" value="PPM-type_phosphatase-like_dom"/>
</dbReference>
<proteinExistence type="predicted"/>
<dbReference type="InterPro" id="IPR011006">
    <property type="entry name" value="CheY-like_superfamily"/>
</dbReference>
<sequence length="389" mass="43567">MSEKTLKILAVDDTEMNLNLLARFFSRKGHEMITATNGQEAIERFESEQPDLILMDVMMPVMDGYEATREIRQRSGEKWIPIIFMSAKVAVEDQVAGLDAGGDDYLTKPVNMRIFDAKIKAMQRIADMSDALSSQTNELEKYRATAEEEKYLGNALMERMTRAGKMSDELLDSWLLPAEHMSGDLVAACRGGDDRFYVMVADATGHGLLAAMMQIPVSQTFYHMTSRDYSVSRIVRSINSQLRVLVPRDRFVAATLIMVDVRNQLIEVWNGGGPEALFVDEQRNIVHRFASNAAPLGIVSDEEFESHTQVYQWQVAGELLACSDGAIDALNDDGEPFGEERLEQSISRYPDKTVCTAVADALRDYLKDERAQDDISVIGVTCPLQENNQ</sequence>
<dbReference type="SMART" id="SM00331">
    <property type="entry name" value="PP2C_SIG"/>
    <property type="match status" value="1"/>
</dbReference>
<dbReference type="EMBL" id="UOFV01000136">
    <property type="protein sequence ID" value="VAW98221.1"/>
    <property type="molecule type" value="Genomic_DNA"/>
</dbReference>
<keyword evidence="2" id="KW-0902">Two-component regulatory system</keyword>
<dbReference type="InterPro" id="IPR036457">
    <property type="entry name" value="PPM-type-like_dom_sf"/>
</dbReference>
<name>A0A3B1A2C1_9ZZZZ</name>